<name>A0A098CWZ2_9LACT</name>
<evidence type="ECO:0000313" key="2">
    <source>
        <dbReference type="Proteomes" id="UP000504756"/>
    </source>
</evidence>
<dbReference type="AlphaFoldDB" id="A0A098CWZ2"/>
<sequence>MSIDDNRVQKLIQKYEKHFNSPFPERTMLFSVGDPSNIDNLEEIFQEDINEVEEAIEKNRPIEEIPKEIWEGIQF</sequence>
<reference evidence="1 2" key="1">
    <citation type="submission" date="2020-06" db="EMBL/GenBank/DDBJ databases">
        <title>Draft genome sequence of Lactic acid bacteria from Okinawan-style tofu.</title>
        <authorList>
            <person name="Takara I."/>
            <person name="Ikematsu S."/>
        </authorList>
    </citation>
    <scope>NUCLEOTIDE SEQUENCE [LARGE SCALE GENOMIC DNA]</scope>
    <source>
        <strain evidence="2">lg38</strain>
    </source>
</reference>
<dbReference type="EMBL" id="BLXU01000018">
    <property type="protein sequence ID" value="GFO52845.1"/>
    <property type="molecule type" value="Genomic_DNA"/>
</dbReference>
<dbReference type="Proteomes" id="UP000504756">
    <property type="component" value="Unassembled WGS sequence"/>
</dbReference>
<evidence type="ECO:0000313" key="1">
    <source>
        <dbReference type="EMBL" id="GFO52845.1"/>
    </source>
</evidence>
<accession>A0A098CWZ2</accession>
<comment type="caution">
    <text evidence="1">The sequence shown here is derived from an EMBL/GenBank/DDBJ whole genome shotgun (WGS) entry which is preliminary data.</text>
</comment>
<protein>
    <submittedName>
        <fullName evidence="1">Uncharacterized protein</fullName>
    </submittedName>
</protein>
<gene>
    <name evidence="1" type="ORF">ikelab_21200</name>
</gene>
<dbReference type="RefSeq" id="WP_040086998.1">
    <property type="nucleotide sequence ID" value="NZ_BLXU01000018.1"/>
</dbReference>
<organism evidence="1 2">
    <name type="scientific">Lactococcus garvieae</name>
    <dbReference type="NCBI Taxonomy" id="1363"/>
    <lineage>
        <taxon>Bacteria</taxon>
        <taxon>Bacillati</taxon>
        <taxon>Bacillota</taxon>
        <taxon>Bacilli</taxon>
        <taxon>Lactobacillales</taxon>
        <taxon>Streptococcaceae</taxon>
        <taxon>Lactococcus</taxon>
    </lineage>
</organism>
<proteinExistence type="predicted"/>